<evidence type="ECO:0000313" key="3">
    <source>
        <dbReference type="Proteomes" id="UP000182680"/>
    </source>
</evidence>
<dbReference type="AlphaFoldDB" id="A0AA94L316"/>
<dbReference type="Gene3D" id="1.10.10.10">
    <property type="entry name" value="Winged helix-like DNA-binding domain superfamily/Winged helix DNA-binding domain"/>
    <property type="match status" value="1"/>
</dbReference>
<gene>
    <name evidence="2" type="ORF">SAMN02910291_02246</name>
</gene>
<proteinExistence type="predicted"/>
<evidence type="ECO:0000259" key="1">
    <source>
        <dbReference type="Pfam" id="PF12728"/>
    </source>
</evidence>
<reference evidence="3" key="1">
    <citation type="submission" date="2016-11" db="EMBL/GenBank/DDBJ databases">
        <authorList>
            <person name="Jaros S."/>
            <person name="Januszkiewicz K."/>
            <person name="Wedrychowicz H."/>
        </authorList>
    </citation>
    <scope>NUCLEOTIDE SEQUENCE [LARGE SCALE GENOMIC DNA]</scope>
    <source>
        <strain evidence="3">DSM 7057</strain>
    </source>
</reference>
<comment type="caution">
    <text evidence="2">The sequence shown here is derived from an EMBL/GenBank/DDBJ whole genome shotgun (WGS) entry which is preliminary data.</text>
</comment>
<dbReference type="CDD" id="cd00093">
    <property type="entry name" value="HTH_XRE"/>
    <property type="match status" value="1"/>
</dbReference>
<dbReference type="InterPro" id="IPR036388">
    <property type="entry name" value="WH-like_DNA-bd_sf"/>
</dbReference>
<dbReference type="InterPro" id="IPR009061">
    <property type="entry name" value="DNA-bd_dom_put_sf"/>
</dbReference>
<organism evidence="2 3">
    <name type="scientific">Desulfovibrio desulfuricans</name>
    <dbReference type="NCBI Taxonomy" id="876"/>
    <lineage>
        <taxon>Bacteria</taxon>
        <taxon>Pseudomonadati</taxon>
        <taxon>Thermodesulfobacteriota</taxon>
        <taxon>Desulfovibrionia</taxon>
        <taxon>Desulfovibrionales</taxon>
        <taxon>Desulfovibrionaceae</taxon>
        <taxon>Desulfovibrio</taxon>
    </lineage>
</organism>
<accession>A0AA94L316</accession>
<dbReference type="InterPro" id="IPR041657">
    <property type="entry name" value="HTH_17"/>
</dbReference>
<feature type="domain" description="Helix-turn-helix" evidence="1">
    <location>
        <begin position="8"/>
        <end position="56"/>
    </location>
</feature>
<dbReference type="EMBL" id="FPIW01000050">
    <property type="protein sequence ID" value="SFW64052.1"/>
    <property type="molecule type" value="Genomic_DNA"/>
</dbReference>
<dbReference type="InterPro" id="IPR010093">
    <property type="entry name" value="SinI_DNA-bd"/>
</dbReference>
<dbReference type="GO" id="GO:0003677">
    <property type="term" value="F:DNA binding"/>
    <property type="evidence" value="ECO:0007669"/>
    <property type="project" value="InterPro"/>
</dbReference>
<dbReference type="SUPFAM" id="SSF46955">
    <property type="entry name" value="Putative DNA-binding domain"/>
    <property type="match status" value="1"/>
</dbReference>
<dbReference type="NCBIfam" id="TIGR01764">
    <property type="entry name" value="excise"/>
    <property type="match status" value="1"/>
</dbReference>
<dbReference type="InterPro" id="IPR001387">
    <property type="entry name" value="Cro/C1-type_HTH"/>
</dbReference>
<dbReference type="RefSeq" id="WP_072312251.1">
    <property type="nucleotide sequence ID" value="NZ_FPIW01000050.1"/>
</dbReference>
<dbReference type="Pfam" id="PF12728">
    <property type="entry name" value="HTH_17"/>
    <property type="match status" value="1"/>
</dbReference>
<name>A0AA94L316_DESDE</name>
<dbReference type="Proteomes" id="UP000182680">
    <property type="component" value="Unassembled WGS sequence"/>
</dbReference>
<sequence>MASEQNRWLSAEEIAQHLGVSIDTIYRWIAGRGMPAHKVGRLWKFKTDEVDKWVKAGGAADKSRQDQAE</sequence>
<protein>
    <submittedName>
        <fullName evidence="2">Transcriptional regulator, AlpA family</fullName>
    </submittedName>
</protein>
<evidence type="ECO:0000313" key="2">
    <source>
        <dbReference type="EMBL" id="SFW64052.1"/>
    </source>
</evidence>